<organism evidence="4 5">
    <name type="scientific">Actinomadura montaniterrae</name>
    <dbReference type="NCBI Taxonomy" id="1803903"/>
    <lineage>
        <taxon>Bacteria</taxon>
        <taxon>Bacillati</taxon>
        <taxon>Actinomycetota</taxon>
        <taxon>Actinomycetes</taxon>
        <taxon>Streptosporangiales</taxon>
        <taxon>Thermomonosporaceae</taxon>
        <taxon>Actinomadura</taxon>
    </lineage>
</organism>
<keyword evidence="2" id="KW-1133">Transmembrane helix</keyword>
<evidence type="ECO:0000256" key="2">
    <source>
        <dbReference type="SAM" id="Phobius"/>
    </source>
</evidence>
<dbReference type="EMBL" id="WBMR01000015">
    <property type="protein sequence ID" value="KAB2386161.1"/>
    <property type="molecule type" value="Genomic_DNA"/>
</dbReference>
<feature type="transmembrane region" description="Helical" evidence="2">
    <location>
        <begin position="37"/>
        <end position="60"/>
    </location>
</feature>
<dbReference type="Proteomes" id="UP000483004">
    <property type="component" value="Unassembled WGS sequence"/>
</dbReference>
<evidence type="ECO:0000256" key="1">
    <source>
        <dbReference type="SAM" id="MobiDB-lite"/>
    </source>
</evidence>
<accession>A0A6L3VY81</accession>
<feature type="compositionally biased region" description="Pro residues" evidence="1">
    <location>
        <begin position="9"/>
        <end position="19"/>
    </location>
</feature>
<feature type="transmembrane region" description="Helical" evidence="2">
    <location>
        <begin position="66"/>
        <end position="90"/>
    </location>
</feature>
<evidence type="ECO:0000313" key="4">
    <source>
        <dbReference type="EMBL" id="KAB2386161.1"/>
    </source>
</evidence>
<feature type="transmembrane region" description="Helical" evidence="2">
    <location>
        <begin position="106"/>
        <end position="125"/>
    </location>
</feature>
<feature type="region of interest" description="Disordered" evidence="1">
    <location>
        <begin position="1"/>
        <end position="29"/>
    </location>
</feature>
<dbReference type="OrthoDB" id="3475608at2"/>
<dbReference type="InterPro" id="IPR029051">
    <property type="entry name" value="DUF4352"/>
</dbReference>
<sequence length="262" mass="27045">MSDPQLTRPDPPGPVAWPPHDPRPPGRAAPVRAGRRIAQAFGAVLGVQALAAFAILLILNSYRRSAAGWLLPLIAVADAAATLQICWLAIRDIRLLGGRTAGPRRLLTALVLLLAAGLAGGGYALHKHATAPVRGVLGAPVQDGDLTFTAYGPRCGVKIKGIAAEGTLCRVRLTAANTGSAALRLDAAAQRLHGGDGGHPGSVLLRPSRSKRYARSASRALPAGSSFTGYLLFDVPPGFAPRALELHATGDSRGVRIEVGGA</sequence>
<dbReference type="RefSeq" id="WP_151539426.1">
    <property type="nucleotide sequence ID" value="NZ_WBMR01000015.1"/>
</dbReference>
<dbReference type="Pfam" id="PF11611">
    <property type="entry name" value="DUF4352"/>
    <property type="match status" value="1"/>
</dbReference>
<comment type="caution">
    <text evidence="4">The sequence shown here is derived from an EMBL/GenBank/DDBJ whole genome shotgun (WGS) entry which is preliminary data.</text>
</comment>
<evidence type="ECO:0000259" key="3">
    <source>
        <dbReference type="Pfam" id="PF11611"/>
    </source>
</evidence>
<protein>
    <submittedName>
        <fullName evidence="4">DUF4352 domain-containing protein</fullName>
    </submittedName>
</protein>
<gene>
    <name evidence="4" type="ORF">F9B16_08455</name>
</gene>
<dbReference type="AlphaFoldDB" id="A0A6L3VY81"/>
<feature type="domain" description="DUF4352" evidence="3">
    <location>
        <begin position="137"/>
        <end position="247"/>
    </location>
</feature>
<proteinExistence type="predicted"/>
<keyword evidence="2" id="KW-0812">Transmembrane</keyword>
<name>A0A6L3VY81_9ACTN</name>
<keyword evidence="5" id="KW-1185">Reference proteome</keyword>
<keyword evidence="2" id="KW-0472">Membrane</keyword>
<evidence type="ECO:0000313" key="5">
    <source>
        <dbReference type="Proteomes" id="UP000483004"/>
    </source>
</evidence>
<reference evidence="4 5" key="1">
    <citation type="submission" date="2019-09" db="EMBL/GenBank/DDBJ databases">
        <title>Actinomadura physcomitrii sp. nov., a novel actinomycete isolated from moss [Physcomitrium sphaericum (Ludw) Fuernr].</title>
        <authorList>
            <person name="Liu C."/>
            <person name="Zhuang X."/>
        </authorList>
    </citation>
    <scope>NUCLEOTIDE SEQUENCE [LARGE SCALE GENOMIC DNA]</scope>
    <source>
        <strain evidence="4 5">CYP1-1B</strain>
    </source>
</reference>